<dbReference type="InterPro" id="IPR011322">
    <property type="entry name" value="N-reg_PII-like_a/b"/>
</dbReference>
<dbReference type="GO" id="GO:0010038">
    <property type="term" value="P:response to metal ion"/>
    <property type="evidence" value="ECO:0007669"/>
    <property type="project" value="InterPro"/>
</dbReference>
<evidence type="ECO:0000256" key="1">
    <source>
        <dbReference type="ARBA" id="ARBA00010169"/>
    </source>
</evidence>
<dbReference type="Pfam" id="PF03091">
    <property type="entry name" value="CutA1"/>
    <property type="match status" value="1"/>
</dbReference>
<reference evidence="2 3" key="1">
    <citation type="submission" date="2019-03" db="EMBL/GenBank/DDBJ databases">
        <title>Genomic Encyclopedia of Type Strains, Phase IV (KMG-IV): sequencing the most valuable type-strain genomes for metagenomic binning, comparative biology and taxonomic classification.</title>
        <authorList>
            <person name="Goeker M."/>
        </authorList>
    </citation>
    <scope>NUCLEOTIDE SEQUENCE [LARGE SCALE GENOMIC DNA]</scope>
    <source>
        <strain evidence="2 3">DSM 654</strain>
    </source>
</reference>
<dbReference type="PANTHER" id="PTHR23419">
    <property type="entry name" value="DIVALENT CATION TOLERANCE CUTA-RELATED"/>
    <property type="match status" value="1"/>
</dbReference>
<evidence type="ECO:0000313" key="3">
    <source>
        <dbReference type="Proteomes" id="UP000295110"/>
    </source>
</evidence>
<comment type="similarity">
    <text evidence="1">Belongs to the CutA family.</text>
</comment>
<dbReference type="SUPFAM" id="SSF54913">
    <property type="entry name" value="GlnB-like"/>
    <property type="match status" value="1"/>
</dbReference>
<sequence>MDMLAVFTTVATEAQADALAGAAIEARLAACVQAEAIHSTYRWQGRIANQSEIRLLFKTRREHYAALERLLRERHPYELPAIFALEVAAASPGYAAWLQESLDGAPPQPQGGEPQA</sequence>
<dbReference type="RefSeq" id="WP_243655577.1">
    <property type="nucleotide sequence ID" value="NZ_CBCSGL010000002.1"/>
</dbReference>
<protein>
    <submittedName>
        <fullName evidence="2">Periplasmic divalent cation tolerance protein</fullName>
    </submittedName>
</protein>
<dbReference type="EMBL" id="SMBU01000003">
    <property type="protein sequence ID" value="TCV03582.1"/>
    <property type="molecule type" value="Genomic_DNA"/>
</dbReference>
<dbReference type="Gene3D" id="3.30.70.120">
    <property type="match status" value="1"/>
</dbReference>
<accession>A0A4R3VI87</accession>
<comment type="caution">
    <text evidence="2">The sequence shown here is derived from an EMBL/GenBank/DDBJ whole genome shotgun (WGS) entry which is preliminary data.</text>
</comment>
<evidence type="ECO:0000313" key="2">
    <source>
        <dbReference type="EMBL" id="TCV03582.1"/>
    </source>
</evidence>
<dbReference type="GO" id="GO:0005507">
    <property type="term" value="F:copper ion binding"/>
    <property type="evidence" value="ECO:0007669"/>
    <property type="project" value="TreeGrafter"/>
</dbReference>
<dbReference type="Proteomes" id="UP000295110">
    <property type="component" value="Unassembled WGS sequence"/>
</dbReference>
<dbReference type="InterPro" id="IPR004323">
    <property type="entry name" value="Ion_tolerance_CutA"/>
</dbReference>
<proteinExistence type="inferred from homology"/>
<dbReference type="AlphaFoldDB" id="A0A4R3VI87"/>
<gene>
    <name evidence="2" type="ORF">EV671_1003240</name>
</gene>
<keyword evidence="3" id="KW-1185">Reference proteome</keyword>
<organism evidence="2 3">
    <name type="scientific">Roseateles saccharophilus</name>
    <name type="common">Pseudomonas saccharophila</name>
    <dbReference type="NCBI Taxonomy" id="304"/>
    <lineage>
        <taxon>Bacteria</taxon>
        <taxon>Pseudomonadati</taxon>
        <taxon>Pseudomonadota</taxon>
        <taxon>Betaproteobacteria</taxon>
        <taxon>Burkholderiales</taxon>
        <taxon>Sphaerotilaceae</taxon>
        <taxon>Roseateles</taxon>
    </lineage>
</organism>
<dbReference type="InterPro" id="IPR015867">
    <property type="entry name" value="N-reg_PII/ATP_PRibTrfase_C"/>
</dbReference>
<name>A0A4R3VI87_ROSSA</name>
<dbReference type="PANTHER" id="PTHR23419:SF8">
    <property type="entry name" value="FI09726P"/>
    <property type="match status" value="1"/>
</dbReference>